<evidence type="ECO:0000256" key="1">
    <source>
        <dbReference type="ARBA" id="ARBA00004651"/>
    </source>
</evidence>
<proteinExistence type="predicted"/>
<evidence type="ECO:0000256" key="5">
    <source>
        <dbReference type="ARBA" id="ARBA00023040"/>
    </source>
</evidence>
<keyword evidence="4 9" id="KW-1133">Transmembrane helix</keyword>
<dbReference type="GO" id="GO:0004930">
    <property type="term" value="F:G protein-coupled receptor activity"/>
    <property type="evidence" value="ECO:0007669"/>
    <property type="project" value="UniProtKB-KW"/>
</dbReference>
<evidence type="ECO:0000259" key="10">
    <source>
        <dbReference type="PROSITE" id="PS50262"/>
    </source>
</evidence>
<evidence type="ECO:0000256" key="7">
    <source>
        <dbReference type="ARBA" id="ARBA00023170"/>
    </source>
</evidence>
<feature type="transmembrane region" description="Helical" evidence="9">
    <location>
        <begin position="88"/>
        <end position="120"/>
    </location>
</feature>
<dbReference type="OrthoDB" id="6358729at2759"/>
<feature type="transmembrane region" description="Helical" evidence="9">
    <location>
        <begin position="183"/>
        <end position="203"/>
    </location>
</feature>
<organism evidence="11 12">
    <name type="scientific">Cercopithifilaria johnstoni</name>
    <dbReference type="NCBI Taxonomy" id="2874296"/>
    <lineage>
        <taxon>Eukaryota</taxon>
        <taxon>Metazoa</taxon>
        <taxon>Ecdysozoa</taxon>
        <taxon>Nematoda</taxon>
        <taxon>Chromadorea</taxon>
        <taxon>Rhabditida</taxon>
        <taxon>Spirurina</taxon>
        <taxon>Spiruromorpha</taxon>
        <taxon>Filarioidea</taxon>
        <taxon>Onchocercidae</taxon>
        <taxon>Cercopithifilaria</taxon>
    </lineage>
</organism>
<dbReference type="Proteomes" id="UP000746747">
    <property type="component" value="Unassembled WGS sequence"/>
</dbReference>
<keyword evidence="5" id="KW-0297">G-protein coupled receptor</keyword>
<keyword evidence="3 9" id="KW-0812">Transmembrane</keyword>
<dbReference type="PANTHER" id="PTHR24248">
    <property type="entry name" value="ADRENERGIC RECEPTOR-RELATED G-PROTEIN COUPLED RECEPTOR"/>
    <property type="match status" value="1"/>
</dbReference>
<evidence type="ECO:0000256" key="4">
    <source>
        <dbReference type="ARBA" id="ARBA00022989"/>
    </source>
</evidence>
<evidence type="ECO:0000256" key="2">
    <source>
        <dbReference type="ARBA" id="ARBA00022475"/>
    </source>
</evidence>
<dbReference type="PANTHER" id="PTHR24248:SF163">
    <property type="entry name" value="HISTAMINE H2 RECEPTOR-LIKE"/>
    <property type="match status" value="1"/>
</dbReference>
<reference evidence="11" key="1">
    <citation type="submission" date="2021-09" db="EMBL/GenBank/DDBJ databases">
        <authorList>
            <consortium name="Pathogen Informatics"/>
        </authorList>
    </citation>
    <scope>NUCLEOTIDE SEQUENCE</scope>
</reference>
<dbReference type="GO" id="GO:0071880">
    <property type="term" value="P:adenylate cyclase-activating adrenergic receptor signaling pathway"/>
    <property type="evidence" value="ECO:0007669"/>
    <property type="project" value="TreeGrafter"/>
</dbReference>
<evidence type="ECO:0000256" key="8">
    <source>
        <dbReference type="ARBA" id="ARBA00023224"/>
    </source>
</evidence>
<comment type="subcellular location">
    <subcellularLocation>
        <location evidence="1">Cell membrane</location>
        <topology evidence="1">Multi-pass membrane protein</topology>
    </subcellularLocation>
</comment>
<dbReference type="InterPro" id="IPR000276">
    <property type="entry name" value="GPCR_Rhodpsn"/>
</dbReference>
<dbReference type="PROSITE" id="PS50262">
    <property type="entry name" value="G_PROTEIN_RECEP_F1_2"/>
    <property type="match status" value="1"/>
</dbReference>
<protein>
    <recommendedName>
        <fullName evidence="10">G-protein coupled receptors family 1 profile domain-containing protein</fullName>
    </recommendedName>
</protein>
<feature type="transmembrane region" description="Helical" evidence="9">
    <location>
        <begin position="360"/>
        <end position="382"/>
    </location>
</feature>
<feature type="domain" description="G-protein coupled receptors family 1 profile" evidence="10">
    <location>
        <begin position="40"/>
        <end position="408"/>
    </location>
</feature>
<dbReference type="SUPFAM" id="SSF81321">
    <property type="entry name" value="Family A G protein-coupled receptor-like"/>
    <property type="match status" value="1"/>
</dbReference>
<dbReference type="EMBL" id="CAKAEH010000034">
    <property type="protein sequence ID" value="CAG9529599.1"/>
    <property type="molecule type" value="Genomic_DNA"/>
</dbReference>
<dbReference type="AlphaFoldDB" id="A0A8J2LKW3"/>
<dbReference type="Gene3D" id="1.20.1070.10">
    <property type="entry name" value="Rhodopsin 7-helix transmembrane proteins"/>
    <property type="match status" value="1"/>
</dbReference>
<evidence type="ECO:0000313" key="11">
    <source>
        <dbReference type="EMBL" id="CAG9529599.1"/>
    </source>
</evidence>
<gene>
    <name evidence="11" type="ORF">CJOHNSTONI_LOCUS165</name>
</gene>
<dbReference type="Pfam" id="PF00001">
    <property type="entry name" value="7tm_1"/>
    <property type="match status" value="1"/>
</dbReference>
<feature type="transmembrane region" description="Helical" evidence="9">
    <location>
        <begin position="388"/>
        <end position="411"/>
    </location>
</feature>
<sequence>MSMKLCIYEEWNKTQHSLKFSQIFLTITVFVLLDLVTVVGNLMVITDVVMKKRLRATAKTLILSLATADLVTGIATLPINAINEVLQGYWIFGDLWCIVNITLDAWLCTTSIYSTIAIITDRLIAITKPLHYSILVTRDRIYMTVVAIWTYSFLLCSPNFLLVNTYKSADNQCRCIPVYAGRIYIIISASLSFYIPMVLVTFISTKIYIITRRARLLDIVTSFNVDESKKKLCSSQYKVFRGNIQINMENIRNMNKNETARSKGKRNIKENTVRSIDSNIHSAAKRELRKPHPHRLKHTTSEPEMIRIIQKKRSSEQFDILIAKDQHQGSLLQIFASPSKTKFCVTEDKKQNLQTKTTEMITIISGCVIFCRLFYSILYGFSLNVSPHIWSISFCMGHVNSALNPVIYLFVNRDFRNYFKEFFTCSTNGRP</sequence>
<feature type="transmembrane region" description="Helical" evidence="9">
    <location>
        <begin position="141"/>
        <end position="163"/>
    </location>
</feature>
<keyword evidence="2" id="KW-1003">Cell membrane</keyword>
<dbReference type="GO" id="GO:0005886">
    <property type="term" value="C:plasma membrane"/>
    <property type="evidence" value="ECO:0007669"/>
    <property type="project" value="UniProtKB-SubCell"/>
</dbReference>
<dbReference type="InterPro" id="IPR017452">
    <property type="entry name" value="GPCR_Rhodpsn_7TM"/>
</dbReference>
<comment type="caution">
    <text evidence="11">The sequence shown here is derived from an EMBL/GenBank/DDBJ whole genome shotgun (WGS) entry which is preliminary data.</text>
</comment>
<evidence type="ECO:0000256" key="6">
    <source>
        <dbReference type="ARBA" id="ARBA00023136"/>
    </source>
</evidence>
<keyword evidence="7" id="KW-0675">Receptor</keyword>
<keyword evidence="8" id="KW-0807">Transducer</keyword>
<dbReference type="GO" id="GO:0043410">
    <property type="term" value="P:positive regulation of MAPK cascade"/>
    <property type="evidence" value="ECO:0007669"/>
    <property type="project" value="TreeGrafter"/>
</dbReference>
<name>A0A8J2LKW3_9BILA</name>
<feature type="transmembrane region" description="Helical" evidence="9">
    <location>
        <begin position="61"/>
        <end position="82"/>
    </location>
</feature>
<feature type="transmembrane region" description="Helical" evidence="9">
    <location>
        <begin position="20"/>
        <end position="49"/>
    </location>
</feature>
<keyword evidence="6 9" id="KW-0472">Membrane</keyword>
<evidence type="ECO:0000313" key="12">
    <source>
        <dbReference type="Proteomes" id="UP000746747"/>
    </source>
</evidence>
<evidence type="ECO:0000256" key="3">
    <source>
        <dbReference type="ARBA" id="ARBA00022692"/>
    </source>
</evidence>
<evidence type="ECO:0000256" key="9">
    <source>
        <dbReference type="SAM" id="Phobius"/>
    </source>
</evidence>
<dbReference type="PRINTS" id="PR00237">
    <property type="entry name" value="GPCRRHODOPSN"/>
</dbReference>
<accession>A0A8J2LKW3</accession>
<keyword evidence="12" id="KW-1185">Reference proteome</keyword>